<dbReference type="Proteomes" id="UP001384579">
    <property type="component" value="Unassembled WGS sequence"/>
</dbReference>
<evidence type="ECO:0000313" key="2">
    <source>
        <dbReference type="Proteomes" id="UP001384579"/>
    </source>
</evidence>
<dbReference type="RefSeq" id="WP_340519185.1">
    <property type="nucleotide sequence ID" value="NZ_JBBLXS010000695.1"/>
</dbReference>
<name>A0ABU8YW40_9CYAN</name>
<dbReference type="EMBL" id="JBBLXS010000695">
    <property type="protein sequence ID" value="MEK0188644.1"/>
    <property type="molecule type" value="Genomic_DNA"/>
</dbReference>
<evidence type="ECO:0000313" key="1">
    <source>
        <dbReference type="EMBL" id="MEK0188644.1"/>
    </source>
</evidence>
<keyword evidence="2" id="KW-1185">Reference proteome</keyword>
<organism evidence="1 2">
    <name type="scientific">Microcoleus anatoxicus PTRS2</name>
    <dbReference type="NCBI Taxonomy" id="2705321"/>
    <lineage>
        <taxon>Bacteria</taxon>
        <taxon>Bacillati</taxon>
        <taxon>Cyanobacteriota</taxon>
        <taxon>Cyanophyceae</taxon>
        <taxon>Oscillatoriophycideae</taxon>
        <taxon>Oscillatoriales</taxon>
        <taxon>Microcoleaceae</taxon>
        <taxon>Microcoleus</taxon>
        <taxon>Microcoleus anatoxicus</taxon>
    </lineage>
</organism>
<reference evidence="1 2" key="1">
    <citation type="journal article" date="2020" name="Harmful Algae">
        <title>Molecular and morphological characterization of a novel dihydroanatoxin-a producing Microcoleus species (cyanobacteria) from the Russian River, California, USA.</title>
        <authorList>
            <person name="Conklin K.Y."/>
            <person name="Stancheva R."/>
            <person name="Otten T.G."/>
            <person name="Fadness R."/>
            <person name="Boyer G.L."/>
            <person name="Read B."/>
            <person name="Zhang X."/>
            <person name="Sheath R.G."/>
        </authorList>
    </citation>
    <scope>NUCLEOTIDE SEQUENCE [LARGE SCALE GENOMIC DNA]</scope>
    <source>
        <strain evidence="1 2">PTRS2</strain>
    </source>
</reference>
<accession>A0ABU8YW40</accession>
<sequence length="57" mass="6154">MNDLTAESAESAEEEKRENCLDLAKSATTGELPVTMAIALNNSCRDDAPVPARLYLN</sequence>
<gene>
    <name evidence="1" type="ORF">WMG39_27930</name>
</gene>
<protein>
    <submittedName>
        <fullName evidence="1">Uncharacterized protein</fullName>
    </submittedName>
</protein>
<proteinExistence type="predicted"/>
<comment type="caution">
    <text evidence="1">The sequence shown here is derived from an EMBL/GenBank/DDBJ whole genome shotgun (WGS) entry which is preliminary data.</text>
</comment>